<evidence type="ECO:0000313" key="2">
    <source>
        <dbReference type="Proteomes" id="UP000249354"/>
    </source>
</evidence>
<reference evidence="1 2" key="2">
    <citation type="submission" date="2018-06" db="EMBL/GenBank/DDBJ databases">
        <title>Metagenomic assembly of (sub)arctic Cyanobacteria and their associated microbiome from non-axenic cultures.</title>
        <authorList>
            <person name="Baurain D."/>
        </authorList>
    </citation>
    <scope>NUCLEOTIDE SEQUENCE [LARGE SCALE GENOMIC DNA]</scope>
    <source>
        <strain evidence="1">ULC129bin1</strain>
    </source>
</reference>
<evidence type="ECO:0000313" key="1">
    <source>
        <dbReference type="EMBL" id="PZO15138.1"/>
    </source>
</evidence>
<accession>A0A2W4W7I9</accession>
<dbReference type="Proteomes" id="UP000249354">
    <property type="component" value="Unassembled WGS sequence"/>
</dbReference>
<proteinExistence type="predicted"/>
<dbReference type="EMBL" id="QBMC01000097">
    <property type="protein sequence ID" value="PZO15138.1"/>
    <property type="molecule type" value="Genomic_DNA"/>
</dbReference>
<protein>
    <submittedName>
        <fullName evidence="1">Uncharacterized protein</fullName>
    </submittedName>
</protein>
<organism evidence="1 2">
    <name type="scientific">Leptolyngbya foveolarum</name>
    <dbReference type="NCBI Taxonomy" id="47253"/>
    <lineage>
        <taxon>Bacteria</taxon>
        <taxon>Bacillati</taxon>
        <taxon>Cyanobacteriota</taxon>
        <taxon>Cyanophyceae</taxon>
        <taxon>Leptolyngbyales</taxon>
        <taxon>Leptolyngbyaceae</taxon>
        <taxon>Leptolyngbya group</taxon>
        <taxon>Leptolyngbya</taxon>
    </lineage>
</organism>
<comment type="caution">
    <text evidence="1">The sequence shown here is derived from an EMBL/GenBank/DDBJ whole genome shotgun (WGS) entry which is preliminary data.</text>
</comment>
<dbReference type="AlphaFoldDB" id="A0A2W4W7I9"/>
<reference evidence="2" key="1">
    <citation type="submission" date="2018-04" db="EMBL/GenBank/DDBJ databases">
        <authorList>
            <person name="Cornet L."/>
        </authorList>
    </citation>
    <scope>NUCLEOTIDE SEQUENCE [LARGE SCALE GENOMIC DNA]</scope>
</reference>
<sequence>MSEGIAADDGVALHYVGHGEAGRARSPVLANDFVQPGSRLFY</sequence>
<gene>
    <name evidence="1" type="ORF">DCF25_14035</name>
</gene>
<name>A0A2W4W7I9_9CYAN</name>